<dbReference type="GeneID" id="85229380"/>
<keyword evidence="1" id="KW-0472">Membrane</keyword>
<organism evidence="2 3">
    <name type="scientific">Methanochimaera problematica</name>
    <dbReference type="NCBI Taxonomy" id="2609417"/>
    <lineage>
        <taxon>Archaea</taxon>
        <taxon>Methanobacteriati</taxon>
        <taxon>Methanobacteriota</taxon>
        <taxon>Stenosarchaea group</taxon>
        <taxon>Methanomicrobia</taxon>
        <taxon>Methanomicrobiales</taxon>
        <taxon>Methanomicrobiaceae</taxon>
        <taxon>Methanochimaera</taxon>
    </lineage>
</organism>
<dbReference type="RefSeq" id="WP_317137562.1">
    <property type="nucleotide sequence ID" value="NZ_CP043875.1"/>
</dbReference>
<evidence type="ECO:0000256" key="1">
    <source>
        <dbReference type="SAM" id="Phobius"/>
    </source>
</evidence>
<evidence type="ECO:0000313" key="2">
    <source>
        <dbReference type="EMBL" id="WOF15990.1"/>
    </source>
</evidence>
<sequence length="79" mass="8681">MNIRVNLHPKKTPAVILGMIGSTLVAVPAAAAHLAGFACWMIGNSLWVLYGISEDDWHIITLFSFYFITALLGAYFLLN</sequence>
<keyword evidence="3" id="KW-1185">Reference proteome</keyword>
<name>A0AA97I285_9EURY</name>
<dbReference type="EMBL" id="CP043875">
    <property type="protein sequence ID" value="WOF15990.1"/>
    <property type="molecule type" value="Genomic_DNA"/>
</dbReference>
<keyword evidence="1" id="KW-1133">Transmembrane helix</keyword>
<gene>
    <name evidence="2" type="ORF">F1737_04370</name>
</gene>
<dbReference type="AlphaFoldDB" id="A0AA97I285"/>
<accession>A0AA97I285</accession>
<evidence type="ECO:0000313" key="3">
    <source>
        <dbReference type="Proteomes" id="UP001301797"/>
    </source>
</evidence>
<feature type="transmembrane region" description="Helical" evidence="1">
    <location>
        <begin position="57"/>
        <end position="78"/>
    </location>
</feature>
<dbReference type="Proteomes" id="UP001301797">
    <property type="component" value="Chromosome"/>
</dbReference>
<dbReference type="KEGG" id="mefw:F1737_04370"/>
<feature type="transmembrane region" description="Helical" evidence="1">
    <location>
        <begin position="12"/>
        <end position="37"/>
    </location>
</feature>
<keyword evidence="1" id="KW-0812">Transmembrane</keyword>
<protein>
    <submittedName>
        <fullName evidence="2">Uncharacterized protein</fullName>
    </submittedName>
</protein>
<proteinExistence type="predicted"/>
<reference evidence="2 3" key="1">
    <citation type="submission" date="2019-09" db="EMBL/GenBank/DDBJ databases">
        <title>The complete genome of Methanoplanus sp. FWC-SCC4.</title>
        <authorList>
            <person name="Chen S.-C."/>
            <person name="Zhou Y.-Z."/>
            <person name="Lai M.-C."/>
        </authorList>
    </citation>
    <scope>NUCLEOTIDE SEQUENCE [LARGE SCALE GENOMIC DNA]</scope>
    <source>
        <strain evidence="2 3">FWC-SCC4</strain>
    </source>
</reference>